<evidence type="ECO:0000256" key="5">
    <source>
        <dbReference type="SAM" id="Phobius"/>
    </source>
</evidence>
<dbReference type="EMBL" id="CABPSI010000001">
    <property type="protein sequence ID" value="VVD64004.1"/>
    <property type="molecule type" value="Genomic_DNA"/>
</dbReference>
<comment type="subcellular location">
    <subcellularLocation>
        <location evidence="1">Membrane</location>
        <topology evidence="1">Multi-pass membrane protein</topology>
    </subcellularLocation>
</comment>
<dbReference type="PROSITE" id="PS50850">
    <property type="entry name" value="MFS"/>
    <property type="match status" value="1"/>
</dbReference>
<reference evidence="7 8" key="1">
    <citation type="submission" date="2019-08" db="EMBL/GenBank/DDBJ databases">
        <authorList>
            <person name="Peeters C."/>
        </authorList>
    </citation>
    <scope>NUCLEOTIDE SEQUENCE [LARGE SCALE GENOMIC DNA]</scope>
    <source>
        <strain evidence="7 8">LMG 31115</strain>
    </source>
</reference>
<evidence type="ECO:0000256" key="2">
    <source>
        <dbReference type="ARBA" id="ARBA00022692"/>
    </source>
</evidence>
<feature type="transmembrane region" description="Helical" evidence="5">
    <location>
        <begin position="85"/>
        <end position="102"/>
    </location>
</feature>
<gene>
    <name evidence="7" type="ORF">PIN31115_00240</name>
</gene>
<evidence type="ECO:0000313" key="7">
    <source>
        <dbReference type="EMBL" id="VVD64004.1"/>
    </source>
</evidence>
<dbReference type="PANTHER" id="PTHR23530">
    <property type="entry name" value="TRANSPORT PROTEIN-RELATED"/>
    <property type="match status" value="1"/>
</dbReference>
<dbReference type="Proteomes" id="UP000333828">
    <property type="component" value="Unassembled WGS sequence"/>
</dbReference>
<feature type="transmembrane region" description="Helical" evidence="5">
    <location>
        <begin position="382"/>
        <end position="402"/>
    </location>
</feature>
<dbReference type="PROSITE" id="PS00216">
    <property type="entry name" value="SUGAR_TRANSPORT_1"/>
    <property type="match status" value="1"/>
</dbReference>
<feature type="transmembrane region" description="Helical" evidence="5">
    <location>
        <begin position="20"/>
        <end position="39"/>
    </location>
</feature>
<evidence type="ECO:0000256" key="3">
    <source>
        <dbReference type="ARBA" id="ARBA00022989"/>
    </source>
</evidence>
<dbReference type="CDD" id="cd06174">
    <property type="entry name" value="MFS"/>
    <property type="match status" value="1"/>
</dbReference>
<feature type="transmembrane region" description="Helical" evidence="5">
    <location>
        <begin position="45"/>
        <end position="64"/>
    </location>
</feature>
<organism evidence="7 8">
    <name type="scientific">Pandoraea iniqua</name>
    <dbReference type="NCBI Taxonomy" id="2508288"/>
    <lineage>
        <taxon>Bacteria</taxon>
        <taxon>Pseudomonadati</taxon>
        <taxon>Pseudomonadota</taxon>
        <taxon>Betaproteobacteria</taxon>
        <taxon>Burkholderiales</taxon>
        <taxon>Burkholderiaceae</taxon>
        <taxon>Pandoraea</taxon>
    </lineage>
</organism>
<dbReference type="Pfam" id="PF07690">
    <property type="entry name" value="MFS_1"/>
    <property type="match status" value="1"/>
</dbReference>
<name>A0A5E4RN71_9BURK</name>
<keyword evidence="4 5" id="KW-0472">Membrane</keyword>
<feature type="transmembrane region" description="Helical" evidence="5">
    <location>
        <begin position="258"/>
        <end position="279"/>
    </location>
</feature>
<evidence type="ECO:0000256" key="4">
    <source>
        <dbReference type="ARBA" id="ARBA00023136"/>
    </source>
</evidence>
<dbReference type="InterPro" id="IPR036259">
    <property type="entry name" value="MFS_trans_sf"/>
</dbReference>
<dbReference type="GO" id="GO:0016020">
    <property type="term" value="C:membrane"/>
    <property type="evidence" value="ECO:0007669"/>
    <property type="project" value="UniProtKB-SubCell"/>
</dbReference>
<dbReference type="GO" id="GO:0022857">
    <property type="term" value="F:transmembrane transporter activity"/>
    <property type="evidence" value="ECO:0007669"/>
    <property type="project" value="InterPro"/>
</dbReference>
<dbReference type="InterPro" id="IPR053160">
    <property type="entry name" value="MFS_DHA3_Transporter"/>
</dbReference>
<evidence type="ECO:0000259" key="6">
    <source>
        <dbReference type="PROSITE" id="PS50850"/>
    </source>
</evidence>
<keyword evidence="2 5" id="KW-0812">Transmembrane</keyword>
<keyword evidence="3 5" id="KW-1133">Transmembrane helix</keyword>
<dbReference type="Gene3D" id="1.20.1250.20">
    <property type="entry name" value="MFS general substrate transporter like domains"/>
    <property type="match status" value="1"/>
</dbReference>
<dbReference type="SUPFAM" id="SSF103473">
    <property type="entry name" value="MFS general substrate transporter"/>
    <property type="match status" value="1"/>
</dbReference>
<proteinExistence type="predicted"/>
<feature type="transmembrane region" description="Helical" evidence="5">
    <location>
        <begin position="142"/>
        <end position="164"/>
    </location>
</feature>
<dbReference type="PANTHER" id="PTHR23530:SF1">
    <property type="entry name" value="PERMEASE, MAJOR FACILITATOR SUPERFAMILY-RELATED"/>
    <property type="match status" value="1"/>
</dbReference>
<dbReference type="AlphaFoldDB" id="A0A5E4RN71"/>
<dbReference type="InterPro" id="IPR005829">
    <property type="entry name" value="Sugar_transporter_CS"/>
</dbReference>
<protein>
    <recommendedName>
        <fullName evidence="6">Major facilitator superfamily (MFS) profile domain-containing protein</fullName>
    </recommendedName>
</protein>
<evidence type="ECO:0000256" key="1">
    <source>
        <dbReference type="ARBA" id="ARBA00004141"/>
    </source>
</evidence>
<dbReference type="InterPro" id="IPR020846">
    <property type="entry name" value="MFS_dom"/>
</dbReference>
<feature type="transmembrane region" description="Helical" evidence="5">
    <location>
        <begin position="170"/>
        <end position="189"/>
    </location>
</feature>
<feature type="transmembrane region" description="Helical" evidence="5">
    <location>
        <begin position="356"/>
        <end position="376"/>
    </location>
</feature>
<accession>A0A5E4RN71</accession>
<dbReference type="InterPro" id="IPR011701">
    <property type="entry name" value="MFS"/>
</dbReference>
<feature type="transmembrane region" description="Helical" evidence="5">
    <location>
        <begin position="291"/>
        <end position="309"/>
    </location>
</feature>
<keyword evidence="8" id="KW-1185">Reference proteome</keyword>
<sequence>MRKGDLPLPEDLRLWRRLALTQALLGPEIFSMAILVIFFVEYAGFSFSVFSTFTATLFILNWMLEVPAGAFADKFGRKKCLVAGNTVYVGAIVLLVFAQSYLSLAFVALMYAVGSCLASGTFQATMYEAFSARQATSQFHSVMAETTGLGLWGAALAATVGGWLAAYSLALPLLVDAVALALLTLYLLLRMPPASTQAPSGRVKPSLSIRKMLTSAWRITLASPTLCVLFAGLAITFACVRASFNAYQPLMLDAGIPVQYFGVAFCVLVLLGGGVAKIFSKLPKPWLDRGYPELAVIAVFILGLLPVALLGMSPIFLLLSVAAHQFVRGVFPSYYSYRINREIPVGTPARTTVLSIANLIRALVTAIAVFGIGGIADDLDLVTAYKWINSLAIAALIALVIFPRSPGKNVDTPHPSDN</sequence>
<evidence type="ECO:0000313" key="8">
    <source>
        <dbReference type="Proteomes" id="UP000333828"/>
    </source>
</evidence>
<feature type="transmembrane region" description="Helical" evidence="5">
    <location>
        <begin position="216"/>
        <end position="238"/>
    </location>
</feature>
<feature type="transmembrane region" description="Helical" evidence="5">
    <location>
        <begin position="108"/>
        <end position="130"/>
    </location>
</feature>
<feature type="domain" description="Major facilitator superfamily (MFS) profile" evidence="6">
    <location>
        <begin position="14"/>
        <end position="406"/>
    </location>
</feature>